<dbReference type="AlphaFoldDB" id="A0AAN9A0N8"/>
<dbReference type="PANTHER" id="PTHR23118">
    <property type="entry name" value="ATP-CITRATE SYNTHASE"/>
    <property type="match status" value="1"/>
</dbReference>
<organism evidence="1 2">
    <name type="scientific">Halocaridina rubra</name>
    <name type="common">Hawaiian red shrimp</name>
    <dbReference type="NCBI Taxonomy" id="373956"/>
    <lineage>
        <taxon>Eukaryota</taxon>
        <taxon>Metazoa</taxon>
        <taxon>Ecdysozoa</taxon>
        <taxon>Arthropoda</taxon>
        <taxon>Crustacea</taxon>
        <taxon>Multicrustacea</taxon>
        <taxon>Malacostraca</taxon>
        <taxon>Eumalacostraca</taxon>
        <taxon>Eucarida</taxon>
        <taxon>Decapoda</taxon>
        <taxon>Pleocyemata</taxon>
        <taxon>Caridea</taxon>
        <taxon>Atyoidea</taxon>
        <taxon>Atyidae</taxon>
        <taxon>Halocaridina</taxon>
    </lineage>
</organism>
<accession>A0AAN9A0N8</accession>
<dbReference type="GO" id="GO:0003878">
    <property type="term" value="F:ATP citrate synthase activity"/>
    <property type="evidence" value="ECO:0007669"/>
    <property type="project" value="UniProtKB-EC"/>
</dbReference>
<evidence type="ECO:0000313" key="2">
    <source>
        <dbReference type="Proteomes" id="UP001381693"/>
    </source>
</evidence>
<feature type="non-terminal residue" evidence="1">
    <location>
        <position position="65"/>
    </location>
</feature>
<keyword evidence="1" id="KW-0808">Transferase</keyword>
<comment type="caution">
    <text evidence="1">The sequence shown here is derived from an EMBL/GenBank/DDBJ whole genome shotgun (WGS) entry which is preliminary data.</text>
</comment>
<dbReference type="Gene3D" id="3.40.50.261">
    <property type="entry name" value="Succinyl-CoA synthetase domains"/>
    <property type="match status" value="1"/>
</dbReference>
<evidence type="ECO:0000313" key="1">
    <source>
        <dbReference type="EMBL" id="KAK7075921.1"/>
    </source>
</evidence>
<dbReference type="InterPro" id="IPR016102">
    <property type="entry name" value="Succinyl-CoA_synth-like"/>
</dbReference>
<dbReference type="PANTHER" id="PTHR23118:SF42">
    <property type="entry name" value="ATP-CITRATE SYNTHASE"/>
    <property type="match status" value="1"/>
</dbReference>
<dbReference type="InterPro" id="IPR002020">
    <property type="entry name" value="Citrate_synthase"/>
</dbReference>
<dbReference type="Gene3D" id="3.40.50.720">
    <property type="entry name" value="NAD(P)-binding Rossmann-like Domain"/>
    <property type="match status" value="1"/>
</dbReference>
<name>A0AAN9A0N8_HALRR</name>
<reference evidence="1 2" key="1">
    <citation type="submission" date="2023-11" db="EMBL/GenBank/DDBJ databases">
        <title>Halocaridina rubra genome assembly.</title>
        <authorList>
            <person name="Smith C."/>
        </authorList>
    </citation>
    <scope>NUCLEOTIDE SEQUENCE [LARGE SCALE GENOMIC DNA]</scope>
    <source>
        <strain evidence="1">EP-1</strain>
        <tissue evidence="1">Whole</tissue>
    </source>
</reference>
<keyword evidence="1" id="KW-0012">Acyltransferase</keyword>
<protein>
    <submittedName>
        <fullName evidence="1">ATP-citrate synthase</fullName>
        <ecNumber evidence="1">2.3.3.8</ecNumber>
    </submittedName>
</protein>
<keyword evidence="2" id="KW-1185">Reference proteome</keyword>
<dbReference type="EMBL" id="JAXCGZ010009987">
    <property type="protein sequence ID" value="KAK7075921.1"/>
    <property type="molecule type" value="Genomic_DNA"/>
</dbReference>
<feature type="non-terminal residue" evidence="1">
    <location>
        <position position="1"/>
    </location>
</feature>
<dbReference type="GO" id="GO:0006085">
    <property type="term" value="P:acetyl-CoA biosynthetic process"/>
    <property type="evidence" value="ECO:0007669"/>
    <property type="project" value="TreeGrafter"/>
</dbReference>
<sequence>IRTIAIIAEGIPENLTRILIKRAKEKGVSIIGPATVGGIKPGCFKIGNTGGMMDNILHSKLYRPG</sequence>
<gene>
    <name evidence="1" type="primary">ACLB-1</name>
    <name evidence="1" type="ORF">SK128_017623</name>
</gene>
<dbReference type="EC" id="2.3.3.8" evidence="1"/>
<dbReference type="GO" id="GO:0006633">
    <property type="term" value="P:fatty acid biosynthetic process"/>
    <property type="evidence" value="ECO:0007669"/>
    <property type="project" value="TreeGrafter"/>
</dbReference>
<dbReference type="GO" id="GO:0005829">
    <property type="term" value="C:cytosol"/>
    <property type="evidence" value="ECO:0007669"/>
    <property type="project" value="TreeGrafter"/>
</dbReference>
<proteinExistence type="predicted"/>
<dbReference type="Proteomes" id="UP001381693">
    <property type="component" value="Unassembled WGS sequence"/>
</dbReference>